<evidence type="ECO:0000256" key="2">
    <source>
        <dbReference type="ARBA" id="ARBA00009773"/>
    </source>
</evidence>
<keyword evidence="6 8" id="KW-1133">Transmembrane helix</keyword>
<dbReference type="AlphaFoldDB" id="A0A1J4V6J5"/>
<dbReference type="GO" id="GO:0055085">
    <property type="term" value="P:transmembrane transport"/>
    <property type="evidence" value="ECO:0007669"/>
    <property type="project" value="TreeGrafter"/>
</dbReference>
<evidence type="ECO:0000256" key="5">
    <source>
        <dbReference type="ARBA" id="ARBA00022692"/>
    </source>
</evidence>
<dbReference type="InterPro" id="IPR002549">
    <property type="entry name" value="AI-2E-like"/>
</dbReference>
<dbReference type="GO" id="GO:0005886">
    <property type="term" value="C:plasma membrane"/>
    <property type="evidence" value="ECO:0007669"/>
    <property type="project" value="UniProtKB-SubCell"/>
</dbReference>
<feature type="transmembrane region" description="Helical" evidence="8">
    <location>
        <begin position="69"/>
        <end position="91"/>
    </location>
</feature>
<evidence type="ECO:0008006" key="11">
    <source>
        <dbReference type="Google" id="ProtNLM"/>
    </source>
</evidence>
<organism evidence="9 10">
    <name type="scientific">Candidatus Nomurabacteria bacterium CG1_02_43_90</name>
    <dbReference type="NCBI Taxonomy" id="1805281"/>
    <lineage>
        <taxon>Bacteria</taxon>
        <taxon>Candidatus Nomuraibacteriota</taxon>
    </lineage>
</organism>
<evidence type="ECO:0000256" key="6">
    <source>
        <dbReference type="ARBA" id="ARBA00022989"/>
    </source>
</evidence>
<proteinExistence type="inferred from homology"/>
<feature type="transmembrane region" description="Helical" evidence="8">
    <location>
        <begin position="163"/>
        <end position="183"/>
    </location>
</feature>
<evidence type="ECO:0000256" key="1">
    <source>
        <dbReference type="ARBA" id="ARBA00004651"/>
    </source>
</evidence>
<feature type="transmembrane region" description="Helical" evidence="8">
    <location>
        <begin position="223"/>
        <end position="255"/>
    </location>
</feature>
<evidence type="ECO:0000313" key="10">
    <source>
        <dbReference type="Proteomes" id="UP000181992"/>
    </source>
</evidence>
<evidence type="ECO:0000256" key="7">
    <source>
        <dbReference type="ARBA" id="ARBA00023136"/>
    </source>
</evidence>
<evidence type="ECO:0000256" key="8">
    <source>
        <dbReference type="SAM" id="Phobius"/>
    </source>
</evidence>
<dbReference type="PANTHER" id="PTHR21716:SF53">
    <property type="entry name" value="PERMEASE PERM-RELATED"/>
    <property type="match status" value="1"/>
</dbReference>
<feature type="transmembrane region" description="Helical" evidence="8">
    <location>
        <begin position="329"/>
        <end position="347"/>
    </location>
</feature>
<reference evidence="9 10" key="1">
    <citation type="journal article" date="2016" name="Environ. Microbiol.">
        <title>Genomic resolution of a cold subsurface aquifer community provides metabolic insights for novel microbes adapted to high CO concentrations.</title>
        <authorList>
            <person name="Probst A.J."/>
            <person name="Castelle C.J."/>
            <person name="Singh A."/>
            <person name="Brown C.T."/>
            <person name="Anantharaman K."/>
            <person name="Sharon I."/>
            <person name="Hug L.A."/>
            <person name="Burstein D."/>
            <person name="Emerson J.B."/>
            <person name="Thomas B.C."/>
            <person name="Banfield J.F."/>
        </authorList>
    </citation>
    <scope>NUCLEOTIDE SEQUENCE [LARGE SCALE GENOMIC DNA]</scope>
    <source>
        <strain evidence="9">CG1_02_43_90</strain>
    </source>
</reference>
<keyword evidence="7 8" id="KW-0472">Membrane</keyword>
<evidence type="ECO:0000256" key="4">
    <source>
        <dbReference type="ARBA" id="ARBA00022475"/>
    </source>
</evidence>
<sequence>MKDSKTETTISITTGTIIKAIIILAVVWALWVLRDLALIVITAVILASSIEPGIKFLGKYRVHRIPAVLVTYAGLAGLFFGVAYIFIPPIINEFAEVSQNLPSMIHSVDQSLFGGNSLLTPAFSQTGQATSANSTNPFFEEIIKSVSGIGGATSRGVLGTANIVLGSALSFILIVVLSFYFAMQERGIENFLKIVIPFGNEAYAINLWERSKEKIGKWMQGQLLLGVLIFVLVYLGLTIFGIPYAMLLALLAGLFEIIPVFGPIISAIPGVILAFTTGGASLAIMIAGFYILVQQFESHLIYPLVVRKVVGVPPILVILALLAGAELGGFLGILISVPVAAALMEFVNDIEKQKKTRA</sequence>
<comment type="subcellular location">
    <subcellularLocation>
        <location evidence="1">Cell membrane</location>
        <topology evidence="1">Multi-pass membrane protein</topology>
    </subcellularLocation>
</comment>
<comment type="similarity">
    <text evidence="2">Belongs to the autoinducer-2 exporter (AI-2E) (TC 2.A.86) family.</text>
</comment>
<keyword evidence="4" id="KW-1003">Cell membrane</keyword>
<feature type="transmembrane region" description="Helical" evidence="8">
    <location>
        <begin position="305"/>
        <end position="323"/>
    </location>
</feature>
<feature type="transmembrane region" description="Helical" evidence="8">
    <location>
        <begin position="12"/>
        <end position="31"/>
    </location>
</feature>
<comment type="caution">
    <text evidence="9">The sequence shown here is derived from an EMBL/GenBank/DDBJ whole genome shotgun (WGS) entry which is preliminary data.</text>
</comment>
<dbReference type="EMBL" id="MNVN01000018">
    <property type="protein sequence ID" value="OIO30421.1"/>
    <property type="molecule type" value="Genomic_DNA"/>
</dbReference>
<evidence type="ECO:0000313" key="9">
    <source>
        <dbReference type="EMBL" id="OIO30421.1"/>
    </source>
</evidence>
<feature type="transmembrane region" description="Helical" evidence="8">
    <location>
        <begin position="37"/>
        <end position="57"/>
    </location>
</feature>
<protein>
    <recommendedName>
        <fullName evidence="11">AI-2E family transporter</fullName>
    </recommendedName>
</protein>
<keyword evidence="5 8" id="KW-0812">Transmembrane</keyword>
<feature type="transmembrane region" description="Helical" evidence="8">
    <location>
        <begin position="267"/>
        <end position="293"/>
    </location>
</feature>
<accession>A0A1J4V6J5</accession>
<dbReference type="PANTHER" id="PTHR21716">
    <property type="entry name" value="TRANSMEMBRANE PROTEIN"/>
    <property type="match status" value="1"/>
</dbReference>
<name>A0A1J4V6J5_9BACT</name>
<dbReference type="Proteomes" id="UP000181992">
    <property type="component" value="Unassembled WGS sequence"/>
</dbReference>
<keyword evidence="3" id="KW-0813">Transport</keyword>
<dbReference type="STRING" id="1805281.AUJ77_03160"/>
<evidence type="ECO:0000256" key="3">
    <source>
        <dbReference type="ARBA" id="ARBA00022448"/>
    </source>
</evidence>
<gene>
    <name evidence="9" type="ORF">AUJ77_03160</name>
</gene>
<dbReference type="Pfam" id="PF01594">
    <property type="entry name" value="AI-2E_transport"/>
    <property type="match status" value="1"/>
</dbReference>